<feature type="transmembrane region" description="Helical" evidence="2">
    <location>
        <begin position="176"/>
        <end position="197"/>
    </location>
</feature>
<organism evidence="4 5">
    <name type="scientific">Streptomyces armeniacus</name>
    <dbReference type="NCBI Taxonomy" id="83291"/>
    <lineage>
        <taxon>Bacteria</taxon>
        <taxon>Bacillati</taxon>
        <taxon>Actinomycetota</taxon>
        <taxon>Actinomycetes</taxon>
        <taxon>Kitasatosporales</taxon>
        <taxon>Streptomycetaceae</taxon>
        <taxon>Streptomyces</taxon>
    </lineage>
</organism>
<keyword evidence="2" id="KW-1133">Transmembrane helix</keyword>
<dbReference type="KEGG" id="sarm:DVA86_30665"/>
<dbReference type="EMBL" id="CP031320">
    <property type="protein sequence ID" value="AXK36300.1"/>
    <property type="molecule type" value="Genomic_DNA"/>
</dbReference>
<dbReference type="AlphaFoldDB" id="A0A345XXD4"/>
<feature type="transmembrane region" description="Helical" evidence="2">
    <location>
        <begin position="136"/>
        <end position="156"/>
    </location>
</feature>
<feature type="domain" description="Phosphatidic acid phosphatase type 2/haloperoxidase" evidence="3">
    <location>
        <begin position="139"/>
        <end position="247"/>
    </location>
</feature>
<evidence type="ECO:0000256" key="1">
    <source>
        <dbReference type="SAM" id="MobiDB-lite"/>
    </source>
</evidence>
<feature type="region of interest" description="Disordered" evidence="1">
    <location>
        <begin position="1"/>
        <end position="44"/>
    </location>
</feature>
<proteinExistence type="predicted"/>
<dbReference type="Proteomes" id="UP000254425">
    <property type="component" value="Chromosome"/>
</dbReference>
<reference evidence="4 5" key="1">
    <citation type="submission" date="2018-07" db="EMBL/GenBank/DDBJ databases">
        <title>Draft genome of the type strain Streptomyces armeniacus ATCC 15676.</title>
        <authorList>
            <person name="Labana P."/>
            <person name="Gosse J.T."/>
            <person name="Boddy C.N."/>
        </authorList>
    </citation>
    <scope>NUCLEOTIDE SEQUENCE [LARGE SCALE GENOMIC DNA]</scope>
    <source>
        <strain evidence="4 5">ATCC 15676</strain>
    </source>
</reference>
<keyword evidence="2" id="KW-0812">Transmembrane</keyword>
<keyword evidence="2" id="KW-0472">Membrane</keyword>
<dbReference type="SUPFAM" id="SSF48317">
    <property type="entry name" value="Acid phosphatase/Vanadium-dependent haloperoxidase"/>
    <property type="match status" value="1"/>
</dbReference>
<gene>
    <name evidence="4" type="ORF">DVA86_30665</name>
</gene>
<accession>A0A345XXD4</accession>
<feature type="transmembrane region" description="Helical" evidence="2">
    <location>
        <begin position="234"/>
        <end position="251"/>
    </location>
</feature>
<dbReference type="Gene3D" id="1.20.144.10">
    <property type="entry name" value="Phosphatidic acid phosphatase type 2/haloperoxidase"/>
    <property type="match status" value="1"/>
</dbReference>
<sequence length="282" mass="28942">MKAESLLPQNAPGRALAHTPHRSDGCPPHTPRGARRSDLQGRLGTLPPVPGRPISLYALTLTALAVLFALLTWQVAAGGPLVRADAALRDAAARAAPPGGAVRGTAQFCADLGGAFVAFPVLALGACVLGRRRRSLVPPLLAALAALAVPALVLPLKAAVARTGPNGAPLGDYAGYYPSGHAATAALAYGALALLCARRAPYTPYAYAAAAVLNVCVGAGLVLCGYHWATDVVVSWALAGLVLCALSRLNTRRSTRLNTRIGTRIGARLTRRAGPARQRAAP</sequence>
<evidence type="ECO:0000256" key="2">
    <source>
        <dbReference type="SAM" id="Phobius"/>
    </source>
</evidence>
<dbReference type="InterPro" id="IPR036938">
    <property type="entry name" value="PAP2/HPO_sf"/>
</dbReference>
<feature type="transmembrane region" description="Helical" evidence="2">
    <location>
        <begin position="56"/>
        <end position="76"/>
    </location>
</feature>
<protein>
    <submittedName>
        <fullName evidence="4">Phosphatase PAP2 family protein</fullName>
    </submittedName>
</protein>
<feature type="transmembrane region" description="Helical" evidence="2">
    <location>
        <begin position="204"/>
        <end position="228"/>
    </location>
</feature>
<evidence type="ECO:0000313" key="4">
    <source>
        <dbReference type="EMBL" id="AXK36300.1"/>
    </source>
</evidence>
<dbReference type="Pfam" id="PF01569">
    <property type="entry name" value="PAP2"/>
    <property type="match status" value="1"/>
</dbReference>
<keyword evidence="5" id="KW-1185">Reference proteome</keyword>
<dbReference type="SMART" id="SM00014">
    <property type="entry name" value="acidPPc"/>
    <property type="match status" value="1"/>
</dbReference>
<feature type="transmembrane region" description="Helical" evidence="2">
    <location>
        <begin position="112"/>
        <end position="129"/>
    </location>
</feature>
<dbReference type="InterPro" id="IPR000326">
    <property type="entry name" value="PAP2/HPO"/>
</dbReference>
<evidence type="ECO:0000259" key="3">
    <source>
        <dbReference type="SMART" id="SM00014"/>
    </source>
</evidence>
<name>A0A345XXD4_9ACTN</name>
<evidence type="ECO:0000313" key="5">
    <source>
        <dbReference type="Proteomes" id="UP000254425"/>
    </source>
</evidence>